<evidence type="ECO:0000313" key="1">
    <source>
        <dbReference type="EMBL" id="KAJ7739178.1"/>
    </source>
</evidence>
<keyword evidence="2" id="KW-1185">Reference proteome</keyword>
<dbReference type="EMBL" id="JARKIB010000108">
    <property type="protein sequence ID" value="KAJ7739178.1"/>
    <property type="molecule type" value="Genomic_DNA"/>
</dbReference>
<dbReference type="Proteomes" id="UP001215598">
    <property type="component" value="Unassembled WGS sequence"/>
</dbReference>
<protein>
    <submittedName>
        <fullName evidence="1">Uncharacterized protein</fullName>
    </submittedName>
</protein>
<accession>A0AAD7IB71</accession>
<organism evidence="1 2">
    <name type="scientific">Mycena metata</name>
    <dbReference type="NCBI Taxonomy" id="1033252"/>
    <lineage>
        <taxon>Eukaryota</taxon>
        <taxon>Fungi</taxon>
        <taxon>Dikarya</taxon>
        <taxon>Basidiomycota</taxon>
        <taxon>Agaricomycotina</taxon>
        <taxon>Agaricomycetes</taxon>
        <taxon>Agaricomycetidae</taxon>
        <taxon>Agaricales</taxon>
        <taxon>Marasmiineae</taxon>
        <taxon>Mycenaceae</taxon>
        <taxon>Mycena</taxon>
    </lineage>
</organism>
<gene>
    <name evidence="1" type="ORF">B0H16DRAFT_1465437</name>
</gene>
<sequence>MSLQCYNHHQDDKPWIYHFPKGVQPGSLVPHSIVDSRATPSVSAPLKAVVQCSNSSCVNTRVSRLCANGMCKSHCDLRGGCPITYTYLRLPLCFSLTSIEKTRREAAQRDAEEKLFMDALSSPVLSQEEQDYQTAVLNSLSSPSSPAASTPISPRQLRKTSLTVVEWLQDGEPAVVKWQKHLRIDDHPDLWDLLKKWIRMTDPAEFNATWIKIQRIGPPEFVKYLTTTWMSEHVVKMWSAVYQRDRTIFQACDTNMLIEAYVSATTITLNPVVIV</sequence>
<evidence type="ECO:0000313" key="2">
    <source>
        <dbReference type="Proteomes" id="UP001215598"/>
    </source>
</evidence>
<reference evidence="1" key="1">
    <citation type="submission" date="2023-03" db="EMBL/GenBank/DDBJ databases">
        <title>Massive genome expansion in bonnet fungi (Mycena s.s.) driven by repeated elements and novel gene families across ecological guilds.</title>
        <authorList>
            <consortium name="Lawrence Berkeley National Laboratory"/>
            <person name="Harder C.B."/>
            <person name="Miyauchi S."/>
            <person name="Viragh M."/>
            <person name="Kuo A."/>
            <person name="Thoen E."/>
            <person name="Andreopoulos B."/>
            <person name="Lu D."/>
            <person name="Skrede I."/>
            <person name="Drula E."/>
            <person name="Henrissat B."/>
            <person name="Morin E."/>
            <person name="Kohler A."/>
            <person name="Barry K."/>
            <person name="LaButti K."/>
            <person name="Morin E."/>
            <person name="Salamov A."/>
            <person name="Lipzen A."/>
            <person name="Mereny Z."/>
            <person name="Hegedus B."/>
            <person name="Baldrian P."/>
            <person name="Stursova M."/>
            <person name="Weitz H."/>
            <person name="Taylor A."/>
            <person name="Grigoriev I.V."/>
            <person name="Nagy L.G."/>
            <person name="Martin F."/>
            <person name="Kauserud H."/>
        </authorList>
    </citation>
    <scope>NUCLEOTIDE SEQUENCE</scope>
    <source>
        <strain evidence="1">CBHHK182m</strain>
    </source>
</reference>
<name>A0AAD7IB71_9AGAR</name>
<dbReference type="AlphaFoldDB" id="A0AAD7IB71"/>
<proteinExistence type="predicted"/>
<comment type="caution">
    <text evidence="1">The sequence shown here is derived from an EMBL/GenBank/DDBJ whole genome shotgun (WGS) entry which is preliminary data.</text>
</comment>